<evidence type="ECO:0000256" key="3">
    <source>
        <dbReference type="ARBA" id="ARBA00023204"/>
    </source>
</evidence>
<dbReference type="InterPro" id="IPR011604">
    <property type="entry name" value="PDDEXK-like_dom_sf"/>
</dbReference>
<keyword evidence="2" id="KW-0067">ATP-binding</keyword>
<feature type="region of interest" description="Disordered" evidence="4">
    <location>
        <begin position="1"/>
        <end position="20"/>
    </location>
</feature>
<keyword evidence="3" id="KW-0234">DNA repair</keyword>
<dbReference type="AlphaFoldDB" id="A0A5C4VX00"/>
<dbReference type="EMBL" id="VDMP01000024">
    <property type="protein sequence ID" value="TNM39729.1"/>
    <property type="molecule type" value="Genomic_DNA"/>
</dbReference>
<accession>A0A5C4VX00</accession>
<sequence length="307" mass="34033">MTTAPVAGVEPADPAERGGTRVDGVEVLGALSPSRVGDFLNCPLLYRFRTIDRLPEPASPAAVRGTVVHRVLEQLFDLPAAERTPERADRMLAPAWEELQEIEPAVTEMFAKDGPEITAWLASCHDTLAKYFDLEDPTRLEPAERELYVETLTDSKLLLRGVIDRVDIAPDGAIRVVDYKSGASPHEMFEGKALFQLKFYALVLWRMRGVVPKMLQLVYLGNSEVLRYEPDERDLLATERKVLAVWDAIRAATERREFEARKGAGCTWCAHQAICPAYGGTPPPYPVEQPVTEQPVTVQAASPALPE</sequence>
<dbReference type="SUPFAM" id="SSF52980">
    <property type="entry name" value="Restriction endonuclease-like"/>
    <property type="match status" value="1"/>
</dbReference>
<dbReference type="GO" id="GO:0004386">
    <property type="term" value="F:helicase activity"/>
    <property type="evidence" value="ECO:0007669"/>
    <property type="project" value="UniProtKB-KW"/>
</dbReference>
<gene>
    <name evidence="6" type="ORF">FHP29_12755</name>
</gene>
<evidence type="ECO:0000259" key="5">
    <source>
        <dbReference type="Pfam" id="PF12705"/>
    </source>
</evidence>
<feature type="compositionally biased region" description="Polar residues" evidence="4">
    <location>
        <begin position="291"/>
        <end position="300"/>
    </location>
</feature>
<dbReference type="Gene3D" id="3.90.320.10">
    <property type="match status" value="1"/>
</dbReference>
<dbReference type="Pfam" id="PF12705">
    <property type="entry name" value="PDDEXK_1"/>
    <property type="match status" value="1"/>
</dbReference>
<evidence type="ECO:0000256" key="1">
    <source>
        <dbReference type="ARBA" id="ARBA00022763"/>
    </source>
</evidence>
<organism evidence="6 7">
    <name type="scientific">Nocardioides albidus</name>
    <dbReference type="NCBI Taxonomy" id="1517589"/>
    <lineage>
        <taxon>Bacteria</taxon>
        <taxon>Bacillati</taxon>
        <taxon>Actinomycetota</taxon>
        <taxon>Actinomycetes</taxon>
        <taxon>Propionibacteriales</taxon>
        <taxon>Nocardioidaceae</taxon>
        <taxon>Nocardioides</taxon>
    </lineage>
</organism>
<dbReference type="Proteomes" id="UP000313231">
    <property type="component" value="Unassembled WGS sequence"/>
</dbReference>
<keyword evidence="2" id="KW-0547">Nucleotide-binding</keyword>
<dbReference type="GO" id="GO:0006281">
    <property type="term" value="P:DNA repair"/>
    <property type="evidence" value="ECO:0007669"/>
    <property type="project" value="UniProtKB-KW"/>
</dbReference>
<keyword evidence="1" id="KW-0227">DNA damage</keyword>
<proteinExistence type="predicted"/>
<dbReference type="OrthoDB" id="9791397at2"/>
<dbReference type="InterPro" id="IPR038726">
    <property type="entry name" value="PDDEXK_AddAB-type"/>
</dbReference>
<evidence type="ECO:0000313" key="6">
    <source>
        <dbReference type="EMBL" id="TNM39729.1"/>
    </source>
</evidence>
<keyword evidence="2" id="KW-0347">Helicase</keyword>
<evidence type="ECO:0000256" key="4">
    <source>
        <dbReference type="SAM" id="MobiDB-lite"/>
    </source>
</evidence>
<keyword evidence="2" id="KW-0378">Hydrolase</keyword>
<comment type="caution">
    <text evidence="6">The sequence shown here is derived from an EMBL/GenBank/DDBJ whole genome shotgun (WGS) entry which is preliminary data.</text>
</comment>
<dbReference type="RefSeq" id="WP_139623218.1">
    <property type="nucleotide sequence ID" value="NZ_VDMP01000024.1"/>
</dbReference>
<evidence type="ECO:0000256" key="2">
    <source>
        <dbReference type="ARBA" id="ARBA00022806"/>
    </source>
</evidence>
<protein>
    <submittedName>
        <fullName evidence="6">Dna2/Cas4 domain-containing protein</fullName>
    </submittedName>
</protein>
<evidence type="ECO:0000313" key="7">
    <source>
        <dbReference type="Proteomes" id="UP000313231"/>
    </source>
</evidence>
<feature type="region of interest" description="Disordered" evidence="4">
    <location>
        <begin position="286"/>
        <end position="307"/>
    </location>
</feature>
<dbReference type="InterPro" id="IPR011335">
    <property type="entry name" value="Restrct_endonuc-II-like"/>
</dbReference>
<keyword evidence="7" id="KW-1185">Reference proteome</keyword>
<reference evidence="6 7" key="1">
    <citation type="journal article" date="2016" name="Int. J. Syst. Evol. Microbiol.">
        <title>Nocardioides albidus sp. nov., an actinobacterium isolated from garden soil.</title>
        <authorList>
            <person name="Singh H."/>
            <person name="Du J."/>
            <person name="Trinh H."/>
            <person name="Won K."/>
            <person name="Yang J.E."/>
            <person name="Yin C."/>
            <person name="Kook M."/>
            <person name="Yi T.H."/>
        </authorList>
    </citation>
    <scope>NUCLEOTIDE SEQUENCE [LARGE SCALE GENOMIC DNA]</scope>
    <source>
        <strain evidence="6 7">CCTCC AB 2015297</strain>
    </source>
</reference>
<feature type="domain" description="PD-(D/E)XK endonuclease-like" evidence="5">
    <location>
        <begin position="31"/>
        <end position="276"/>
    </location>
</feature>
<name>A0A5C4VX00_9ACTN</name>